<evidence type="ECO:0000313" key="6">
    <source>
        <dbReference type="EMBL" id="MEK8180251.1"/>
    </source>
</evidence>
<keyword evidence="4" id="KW-0862">Zinc</keyword>
<name>A0ABU9E0Q4_9FLAO</name>
<evidence type="ECO:0000256" key="4">
    <source>
        <dbReference type="ARBA" id="ARBA00022833"/>
    </source>
</evidence>
<dbReference type="PANTHER" id="PTHR46233:SF3">
    <property type="entry name" value="HYDROXYACYLGLUTATHIONE HYDROLASE GLOC"/>
    <property type="match status" value="1"/>
</dbReference>
<evidence type="ECO:0000256" key="3">
    <source>
        <dbReference type="ARBA" id="ARBA00022801"/>
    </source>
</evidence>
<keyword evidence="3" id="KW-0378">Hydrolase</keyword>
<sequence length="206" mass="23154">MKIHQYINPHRLSNTYVLELADGKVVLIDVGNFDTAPLLAWLQEEGKALTHVILTHEHADHCCGVDALAESHSFQLICTSKCEENIRNCRQNFSYYIEEIDTFEVEYRDVLLVKDGEVCVIANESFTFIETPGHSPGGLCILVGDVIFTGDTILNGVKSPLTFPHSNRKEYQSSLEKLKGNLTEGMTIYPGHDCSFLFENFKTLLV</sequence>
<accession>A0ABU9E0Q4</accession>
<dbReference type="Proteomes" id="UP001491349">
    <property type="component" value="Unassembled WGS sequence"/>
</dbReference>
<dbReference type="RefSeq" id="WP_187660721.1">
    <property type="nucleotide sequence ID" value="NZ_JACTAB010000005.1"/>
</dbReference>
<dbReference type="CDD" id="cd06262">
    <property type="entry name" value="metallo-hydrolase-like_MBL-fold"/>
    <property type="match status" value="1"/>
</dbReference>
<dbReference type="Pfam" id="PF00753">
    <property type="entry name" value="Lactamase_B"/>
    <property type="match status" value="1"/>
</dbReference>
<evidence type="ECO:0000256" key="2">
    <source>
        <dbReference type="ARBA" id="ARBA00022723"/>
    </source>
</evidence>
<protein>
    <submittedName>
        <fullName evidence="6">MBL fold metallo-hydrolase</fullName>
    </submittedName>
</protein>
<comment type="cofactor">
    <cofactor evidence="1">
        <name>Zn(2+)</name>
        <dbReference type="ChEBI" id="CHEBI:29105"/>
    </cofactor>
</comment>
<dbReference type="SUPFAM" id="SSF56281">
    <property type="entry name" value="Metallo-hydrolase/oxidoreductase"/>
    <property type="match status" value="1"/>
</dbReference>
<evidence type="ECO:0000256" key="1">
    <source>
        <dbReference type="ARBA" id="ARBA00001947"/>
    </source>
</evidence>
<dbReference type="PANTHER" id="PTHR46233">
    <property type="entry name" value="HYDROXYACYLGLUTATHIONE HYDROLASE GLOC"/>
    <property type="match status" value="1"/>
</dbReference>
<dbReference type="InterPro" id="IPR001279">
    <property type="entry name" value="Metallo-B-lactamas"/>
</dbReference>
<gene>
    <name evidence="6" type="ORF">WMW71_07850</name>
</gene>
<dbReference type="Gene3D" id="3.60.15.10">
    <property type="entry name" value="Ribonuclease Z/Hydroxyacylglutathione hydrolase-like"/>
    <property type="match status" value="1"/>
</dbReference>
<organism evidence="6 7">
    <name type="scientific">Flavobacterium buctense</name>
    <dbReference type="NCBI Taxonomy" id="1648146"/>
    <lineage>
        <taxon>Bacteria</taxon>
        <taxon>Pseudomonadati</taxon>
        <taxon>Bacteroidota</taxon>
        <taxon>Flavobacteriia</taxon>
        <taxon>Flavobacteriales</taxon>
        <taxon>Flavobacteriaceae</taxon>
        <taxon>Flavobacterium</taxon>
    </lineage>
</organism>
<keyword evidence="2" id="KW-0479">Metal-binding</keyword>
<dbReference type="InterPro" id="IPR036866">
    <property type="entry name" value="RibonucZ/Hydroxyglut_hydro"/>
</dbReference>
<reference evidence="6 7" key="1">
    <citation type="submission" date="2024-04" db="EMBL/GenBank/DDBJ databases">
        <title>draft genome sequnece of Flavobacterium buctense JCM 30750.</title>
        <authorList>
            <person name="Kim D.-U."/>
        </authorList>
    </citation>
    <scope>NUCLEOTIDE SEQUENCE [LARGE SCALE GENOMIC DNA]</scope>
    <source>
        <strain evidence="6 7">JCM 30750</strain>
    </source>
</reference>
<feature type="domain" description="Metallo-beta-lactamase" evidence="5">
    <location>
        <begin position="12"/>
        <end position="192"/>
    </location>
</feature>
<dbReference type="InterPro" id="IPR051453">
    <property type="entry name" value="MBL_Glyoxalase_II"/>
</dbReference>
<comment type="caution">
    <text evidence="6">The sequence shown here is derived from an EMBL/GenBank/DDBJ whole genome shotgun (WGS) entry which is preliminary data.</text>
</comment>
<proteinExistence type="predicted"/>
<dbReference type="EMBL" id="JBBPCB010000004">
    <property type="protein sequence ID" value="MEK8180251.1"/>
    <property type="molecule type" value="Genomic_DNA"/>
</dbReference>
<evidence type="ECO:0000313" key="7">
    <source>
        <dbReference type="Proteomes" id="UP001491349"/>
    </source>
</evidence>
<evidence type="ECO:0000259" key="5">
    <source>
        <dbReference type="SMART" id="SM00849"/>
    </source>
</evidence>
<dbReference type="SMART" id="SM00849">
    <property type="entry name" value="Lactamase_B"/>
    <property type="match status" value="1"/>
</dbReference>
<keyword evidence="7" id="KW-1185">Reference proteome</keyword>